<evidence type="ECO:0000313" key="2">
    <source>
        <dbReference type="Proteomes" id="UP001434883"/>
    </source>
</evidence>
<organism evidence="1 2">
    <name type="scientific">Xenoophorus captivus</name>
    <dbReference type="NCBI Taxonomy" id="1517983"/>
    <lineage>
        <taxon>Eukaryota</taxon>
        <taxon>Metazoa</taxon>
        <taxon>Chordata</taxon>
        <taxon>Craniata</taxon>
        <taxon>Vertebrata</taxon>
        <taxon>Euteleostomi</taxon>
        <taxon>Actinopterygii</taxon>
        <taxon>Neopterygii</taxon>
        <taxon>Teleostei</taxon>
        <taxon>Neoteleostei</taxon>
        <taxon>Acanthomorphata</taxon>
        <taxon>Ovalentaria</taxon>
        <taxon>Atherinomorphae</taxon>
        <taxon>Cyprinodontiformes</taxon>
        <taxon>Goodeidae</taxon>
        <taxon>Xenoophorus</taxon>
    </lineage>
</organism>
<keyword evidence="2" id="KW-1185">Reference proteome</keyword>
<protein>
    <submittedName>
        <fullName evidence="1">Uncharacterized protein</fullName>
    </submittedName>
</protein>
<reference evidence="1 2" key="1">
    <citation type="submission" date="2021-06" db="EMBL/GenBank/DDBJ databases">
        <authorList>
            <person name="Palmer J.M."/>
        </authorList>
    </citation>
    <scope>NUCLEOTIDE SEQUENCE [LARGE SCALE GENOMIC DNA]</scope>
    <source>
        <strain evidence="1 2">XC_2019</strain>
        <tissue evidence="1">Muscle</tissue>
    </source>
</reference>
<comment type="caution">
    <text evidence="1">The sequence shown here is derived from an EMBL/GenBank/DDBJ whole genome shotgun (WGS) entry which is preliminary data.</text>
</comment>
<dbReference type="EMBL" id="JAHRIN010050868">
    <property type="protein sequence ID" value="MEQ2208968.1"/>
    <property type="molecule type" value="Genomic_DNA"/>
</dbReference>
<dbReference type="Proteomes" id="UP001434883">
    <property type="component" value="Unassembled WGS sequence"/>
</dbReference>
<accession>A0ABV0RLB4</accession>
<name>A0ABV0RLB4_9TELE</name>
<feature type="non-terminal residue" evidence="1">
    <location>
        <position position="1"/>
    </location>
</feature>
<proteinExistence type="predicted"/>
<sequence length="99" mass="10935">ECFVAQNLLCLDHISVNLYMVLRYQLQPLAGPPGTDGPACTVTCSATTRLLQFSPGCDLPPPACSSSYSGQVRYCFCSDRQRKLHTVLSKSERCCDLWT</sequence>
<evidence type="ECO:0000313" key="1">
    <source>
        <dbReference type="EMBL" id="MEQ2208968.1"/>
    </source>
</evidence>
<gene>
    <name evidence="1" type="ORF">XENOCAPTIV_020985</name>
</gene>